<comment type="caution">
    <text evidence="5">Lacks conserved residue(s) required for the propagation of feature annotation.</text>
</comment>
<dbReference type="Proteomes" id="UP000292136">
    <property type="component" value="Unassembled WGS sequence"/>
</dbReference>
<protein>
    <recommendedName>
        <fullName evidence="5">Probable chorismate pyruvate-lyase</fullName>
        <shortName evidence="5">CL</shortName>
        <shortName evidence="5">CPL</shortName>
        <ecNumber evidence="5">4.1.3.40</ecNumber>
    </recommendedName>
</protein>
<proteinExistence type="inferred from homology"/>
<evidence type="ECO:0000256" key="1">
    <source>
        <dbReference type="ARBA" id="ARBA00022490"/>
    </source>
</evidence>
<organism evidence="6 7">
    <name type="scientific">Azospira oryzae</name>
    <dbReference type="NCBI Taxonomy" id="146939"/>
    <lineage>
        <taxon>Bacteria</taxon>
        <taxon>Pseudomonadati</taxon>
        <taxon>Pseudomonadota</taxon>
        <taxon>Betaproteobacteria</taxon>
        <taxon>Rhodocyclales</taxon>
        <taxon>Rhodocyclaceae</taxon>
        <taxon>Azospira</taxon>
    </lineage>
</organism>
<name>A0ABY0IU09_9RHOO</name>
<comment type="subcellular location">
    <subcellularLocation>
        <location evidence="5">Cytoplasm</location>
    </subcellularLocation>
</comment>
<feature type="binding site" evidence="5">
    <location>
        <position position="113"/>
    </location>
    <ligand>
        <name>substrate</name>
    </ligand>
</feature>
<dbReference type="Pfam" id="PF04345">
    <property type="entry name" value="Chor_lyase"/>
    <property type="match status" value="1"/>
</dbReference>
<keyword evidence="3 5" id="KW-0456">Lyase</keyword>
<evidence type="ECO:0000256" key="5">
    <source>
        <dbReference type="HAMAP-Rule" id="MF_01632"/>
    </source>
</evidence>
<dbReference type="Gene3D" id="3.40.1410.10">
    <property type="entry name" value="Chorismate lyase-like"/>
    <property type="match status" value="1"/>
</dbReference>
<gene>
    <name evidence="5" type="primary">ubiC</name>
    <name evidence="6" type="ORF">EV678_1308</name>
</gene>
<feature type="binding site" evidence="5">
    <location>
        <position position="75"/>
    </location>
    <ligand>
        <name>substrate</name>
    </ligand>
</feature>
<evidence type="ECO:0000256" key="4">
    <source>
        <dbReference type="ARBA" id="ARBA00023317"/>
    </source>
</evidence>
<comment type="similarity">
    <text evidence="5">Belongs to the UbiC family.</text>
</comment>
<dbReference type="RefSeq" id="WP_130458912.1">
    <property type="nucleotide sequence ID" value="NZ_SHKM01000001.1"/>
</dbReference>
<evidence type="ECO:0000256" key="3">
    <source>
        <dbReference type="ARBA" id="ARBA00023239"/>
    </source>
</evidence>
<comment type="pathway">
    <text evidence="5">Cofactor biosynthesis; ubiquinone biosynthesis.</text>
</comment>
<comment type="catalytic activity">
    <reaction evidence="5">
        <text>chorismate = 4-hydroxybenzoate + pyruvate</text>
        <dbReference type="Rhea" id="RHEA:16505"/>
        <dbReference type="ChEBI" id="CHEBI:15361"/>
        <dbReference type="ChEBI" id="CHEBI:17879"/>
        <dbReference type="ChEBI" id="CHEBI:29748"/>
        <dbReference type="EC" id="4.1.3.40"/>
    </reaction>
</comment>
<evidence type="ECO:0000313" key="7">
    <source>
        <dbReference type="Proteomes" id="UP000292136"/>
    </source>
</evidence>
<comment type="caution">
    <text evidence="6">The sequence shown here is derived from an EMBL/GenBank/DDBJ whole genome shotgun (WGS) entry which is preliminary data.</text>
</comment>
<dbReference type="HAMAP" id="MF_01632">
    <property type="entry name" value="UbiC"/>
    <property type="match status" value="1"/>
</dbReference>
<sequence>MIPARAAWRPALLQRGRAPAPALRPWLEERGSLTARIRARCDRFRVQCLRQCLAPIGSEEAACLGLPAGTRVWMREVLLLADEVPVVFAHTVMPLAPRHPFDQRFFALGQRSLGSLLFSDPRIARGRLEFRALDRRHRLYRSAEAALGPQPGWLWARRSRFGRGAKGLLVNEVFLPAVLSL</sequence>
<evidence type="ECO:0000256" key="2">
    <source>
        <dbReference type="ARBA" id="ARBA00022688"/>
    </source>
</evidence>
<dbReference type="PANTHER" id="PTHR38683:SF1">
    <property type="entry name" value="CHORISMATE PYRUVATE-LYASE"/>
    <property type="match status" value="1"/>
</dbReference>
<comment type="function">
    <text evidence="5">Removes the pyruvyl group from chorismate, with concomitant aromatization of the ring, to provide 4-hydroxybenzoate (4HB) for the ubiquinone pathway.</text>
</comment>
<dbReference type="InterPro" id="IPR028978">
    <property type="entry name" value="Chorismate_lyase_/UTRA_dom_sf"/>
</dbReference>
<keyword evidence="4 5" id="KW-0670">Pyruvate</keyword>
<keyword evidence="7" id="KW-1185">Reference proteome</keyword>
<dbReference type="SUPFAM" id="SSF64288">
    <property type="entry name" value="Chorismate lyase-like"/>
    <property type="match status" value="1"/>
</dbReference>
<evidence type="ECO:0000313" key="6">
    <source>
        <dbReference type="EMBL" id="RZT90491.1"/>
    </source>
</evidence>
<keyword evidence="2 5" id="KW-0831">Ubiquinone biosynthesis</keyword>
<dbReference type="InterPro" id="IPR007440">
    <property type="entry name" value="Chorismate--pyruvate_lyase"/>
</dbReference>
<dbReference type="GO" id="GO:0016829">
    <property type="term" value="F:lyase activity"/>
    <property type="evidence" value="ECO:0007669"/>
    <property type="project" value="UniProtKB-KW"/>
</dbReference>
<keyword evidence="1 5" id="KW-0963">Cytoplasm</keyword>
<feature type="binding site" evidence="5">
    <location>
        <position position="172"/>
    </location>
    <ligand>
        <name>substrate</name>
    </ligand>
</feature>
<dbReference type="PANTHER" id="PTHR38683">
    <property type="entry name" value="CHORISMATE PYRUVATE-LYASE"/>
    <property type="match status" value="1"/>
</dbReference>
<accession>A0ABY0IU09</accession>
<reference evidence="6 7" key="1">
    <citation type="submission" date="2019-02" db="EMBL/GenBank/DDBJ databases">
        <title>Genomic Encyclopedia of Type Strains, Phase IV (KMG-IV): sequencing the most valuable type-strain genomes for metagenomic binning, comparative biology and taxonomic classification.</title>
        <authorList>
            <person name="Goeker M."/>
        </authorList>
    </citation>
    <scope>NUCLEOTIDE SEQUENCE [LARGE SCALE GENOMIC DNA]</scope>
    <source>
        <strain evidence="6 7">DSM 21223</strain>
    </source>
</reference>
<dbReference type="EMBL" id="SHKM01000001">
    <property type="protein sequence ID" value="RZT90491.1"/>
    <property type="molecule type" value="Genomic_DNA"/>
</dbReference>
<dbReference type="EC" id="4.1.3.40" evidence="5"/>